<feature type="compositionally biased region" description="Polar residues" evidence="2">
    <location>
        <begin position="20"/>
        <end position="29"/>
    </location>
</feature>
<accession>A0A9P3PJZ8</accession>
<evidence type="ECO:0000313" key="4">
    <source>
        <dbReference type="EMBL" id="GLB36796.1"/>
    </source>
</evidence>
<dbReference type="EMBL" id="BRPK01000003">
    <property type="protein sequence ID" value="GLB36796.1"/>
    <property type="molecule type" value="Genomic_DNA"/>
</dbReference>
<gene>
    <name evidence="3" type="ORF">LshimejAT787_0310780</name>
    <name evidence="4" type="ORF">LshimejAT787_0310830</name>
</gene>
<feature type="coiled-coil region" evidence="1">
    <location>
        <begin position="89"/>
        <end position="123"/>
    </location>
</feature>
<organism evidence="4 5">
    <name type="scientific">Lyophyllum shimeji</name>
    <name type="common">Hon-shimeji</name>
    <name type="synonym">Tricholoma shimeji</name>
    <dbReference type="NCBI Taxonomy" id="47721"/>
    <lineage>
        <taxon>Eukaryota</taxon>
        <taxon>Fungi</taxon>
        <taxon>Dikarya</taxon>
        <taxon>Basidiomycota</taxon>
        <taxon>Agaricomycotina</taxon>
        <taxon>Agaricomycetes</taxon>
        <taxon>Agaricomycetidae</taxon>
        <taxon>Agaricales</taxon>
        <taxon>Tricholomatineae</taxon>
        <taxon>Lyophyllaceae</taxon>
        <taxon>Lyophyllum</taxon>
    </lineage>
</organism>
<evidence type="ECO:0000313" key="5">
    <source>
        <dbReference type="Proteomes" id="UP001063166"/>
    </source>
</evidence>
<keyword evidence="5" id="KW-1185">Reference proteome</keyword>
<protein>
    <submittedName>
        <fullName evidence="4">Uncharacterized protein</fullName>
    </submittedName>
</protein>
<dbReference type="OrthoDB" id="3236156at2759"/>
<name>A0A9P3PJZ8_LYOSH</name>
<evidence type="ECO:0000313" key="3">
    <source>
        <dbReference type="EMBL" id="GLB36791.1"/>
    </source>
</evidence>
<evidence type="ECO:0000256" key="1">
    <source>
        <dbReference type="SAM" id="Coils"/>
    </source>
</evidence>
<proteinExistence type="predicted"/>
<feature type="region of interest" description="Disordered" evidence="2">
    <location>
        <begin position="1"/>
        <end position="50"/>
    </location>
</feature>
<dbReference type="Proteomes" id="UP001063166">
    <property type="component" value="Unassembled WGS sequence"/>
</dbReference>
<keyword evidence="1" id="KW-0175">Coiled coil</keyword>
<comment type="caution">
    <text evidence="4">The sequence shown here is derived from an EMBL/GenBank/DDBJ whole genome shotgun (WGS) entry which is preliminary data.</text>
</comment>
<evidence type="ECO:0000256" key="2">
    <source>
        <dbReference type="SAM" id="MobiDB-lite"/>
    </source>
</evidence>
<dbReference type="EMBL" id="BRPK01000003">
    <property type="protein sequence ID" value="GLB36791.1"/>
    <property type="molecule type" value="Genomic_DNA"/>
</dbReference>
<dbReference type="AlphaFoldDB" id="A0A9P3PJZ8"/>
<reference evidence="4" key="1">
    <citation type="submission" date="2022-07" db="EMBL/GenBank/DDBJ databases">
        <title>The genome of Lyophyllum shimeji provides insight into the initial evolution of ectomycorrhizal fungal genome.</title>
        <authorList>
            <person name="Kobayashi Y."/>
            <person name="Shibata T."/>
            <person name="Hirakawa H."/>
            <person name="Shigenobu S."/>
            <person name="Nishiyama T."/>
            <person name="Yamada A."/>
            <person name="Hasebe M."/>
            <person name="Kawaguchi M."/>
        </authorList>
    </citation>
    <scope>NUCLEOTIDE SEQUENCE</scope>
    <source>
        <strain evidence="4">AT787</strain>
    </source>
</reference>
<sequence>MGSLKNIFRWNPRKKRSLAQRANTASITPTNKTADTDATDKENEDPSQDQAARAAIFEKRFRNEKKKATRKGKAVAKIKGLLGASETSRKATAAENQGLREELQNTKEELAQANMQNTELKKKNHALYMQTSRAPGQKARAVEKALKRGAQEDRTFHIKEKGVITEETRSLVRDLVSIGVPAMHVGRTVKRVAEASGTCLEGDFSSRSVSRICLEGGIASEIQIADEISKASSITISGDGTSHKNTNYESRHANIISETGENHTLFLGISPAVNHTSEEQLAGWRHLVEHVFKLFNEYNKSVDPAAAISDFRIFFELLKGMNTDHAEDQKKLARLLQAMKDAYERERRGEKIVESMDLAEMLPILCQASTNAMTTAGGPDAWNELSEEEQEALNLKAYHDLCTILGKKDYDSMSDTDKRTVDFFVWAGCCMHKELNSVKGGNVRMIAWWAENNITGPIKLMNRDNAAASRIGDSAAKTRAAEVSQAGGVKLTSLAGAIFKHKDDKKGQHDTLRFFFEDSIGYYIGFPDTSNIRSISNSWRSSRTRRRRVH</sequence>